<organism evidence="1 2">
    <name type="scientific">Agrococcus citreus</name>
    <dbReference type="NCBI Taxonomy" id="84643"/>
    <lineage>
        <taxon>Bacteria</taxon>
        <taxon>Bacillati</taxon>
        <taxon>Actinomycetota</taxon>
        <taxon>Actinomycetes</taxon>
        <taxon>Micrococcales</taxon>
        <taxon>Microbacteriaceae</taxon>
        <taxon>Agrococcus</taxon>
    </lineage>
</organism>
<accession>A0ABN1YNZ2</accession>
<evidence type="ECO:0000313" key="2">
    <source>
        <dbReference type="Proteomes" id="UP001501266"/>
    </source>
</evidence>
<dbReference type="EMBL" id="BAAAKK010000001">
    <property type="protein sequence ID" value="GAA1419116.1"/>
    <property type="molecule type" value="Genomic_DNA"/>
</dbReference>
<dbReference type="RefSeq" id="WP_343917225.1">
    <property type="nucleotide sequence ID" value="NZ_BAAAKK010000001.1"/>
</dbReference>
<name>A0ABN1YNZ2_9MICO</name>
<dbReference type="Proteomes" id="UP001501266">
    <property type="component" value="Unassembled WGS sequence"/>
</dbReference>
<evidence type="ECO:0000313" key="1">
    <source>
        <dbReference type="EMBL" id="GAA1419116.1"/>
    </source>
</evidence>
<reference evidence="1 2" key="1">
    <citation type="journal article" date="2019" name="Int. J. Syst. Evol. Microbiol.">
        <title>The Global Catalogue of Microorganisms (GCM) 10K type strain sequencing project: providing services to taxonomists for standard genome sequencing and annotation.</title>
        <authorList>
            <consortium name="The Broad Institute Genomics Platform"/>
            <consortium name="The Broad Institute Genome Sequencing Center for Infectious Disease"/>
            <person name="Wu L."/>
            <person name="Ma J."/>
        </authorList>
    </citation>
    <scope>NUCLEOTIDE SEQUENCE [LARGE SCALE GENOMIC DNA]</scope>
    <source>
        <strain evidence="1 2">JCM 12398</strain>
    </source>
</reference>
<protein>
    <submittedName>
        <fullName evidence="1">Uncharacterized protein</fullName>
    </submittedName>
</protein>
<proteinExistence type="predicted"/>
<gene>
    <name evidence="1" type="ORF">GCM10009640_06250</name>
</gene>
<sequence length="203" mass="23149">MPDSNHDRGRAALLTAQLLLDADLPDEQRSLALGKILRLNEDLFERRWSYISEWDVDEPQRSLFFSFHVDSTDGYNSHSIHWNCYPAEGTVCIRRSIDEAGYVDLDPEAWFTVNDTEGLAAVLDAVPQLAYKDELPEVCWQHGAIVQWGDELYETTLTIDQVRTRRRRPAPTPADQVLDALRDVYDTCPKCHTYTGGQPHSCP</sequence>
<keyword evidence="2" id="KW-1185">Reference proteome</keyword>
<comment type="caution">
    <text evidence="1">The sequence shown here is derived from an EMBL/GenBank/DDBJ whole genome shotgun (WGS) entry which is preliminary data.</text>
</comment>